<evidence type="ECO:0000256" key="1">
    <source>
        <dbReference type="SAM" id="SignalP"/>
    </source>
</evidence>
<dbReference type="EMBL" id="CP108264">
    <property type="protein sequence ID" value="WTU72518.1"/>
    <property type="molecule type" value="Genomic_DNA"/>
</dbReference>
<proteinExistence type="predicted"/>
<evidence type="ECO:0008006" key="3">
    <source>
        <dbReference type="Google" id="ProtNLM"/>
    </source>
</evidence>
<protein>
    <recommendedName>
        <fullName evidence="3">Peptidase inhibitor family I36</fullName>
    </recommendedName>
</protein>
<accession>A0AAU2JM41</accession>
<feature type="signal peptide" evidence="1">
    <location>
        <begin position="1"/>
        <end position="27"/>
    </location>
</feature>
<sequence length="142" mass="15630">MDKLKRVLAGLAIAGAAVVAVPTVAQADGGCGQGNFCAYSDEYNHLYQNGGNSGDWPYQVKNKVDWVHNNGYAGGRDHVNIYYNEWNKGAYACIGYGTAWNLRGNSQKFNWTRDNDTDGQWKPVHDLAASHRWVTGCGNGTW</sequence>
<organism evidence="2">
    <name type="scientific">Streptomyces sp. NBC_00049</name>
    <dbReference type="NCBI Taxonomy" id="2903617"/>
    <lineage>
        <taxon>Bacteria</taxon>
        <taxon>Bacillati</taxon>
        <taxon>Actinomycetota</taxon>
        <taxon>Actinomycetes</taxon>
        <taxon>Kitasatosporales</taxon>
        <taxon>Streptomycetaceae</taxon>
        <taxon>Streptomyces</taxon>
    </lineage>
</organism>
<evidence type="ECO:0000313" key="2">
    <source>
        <dbReference type="EMBL" id="WTU72518.1"/>
    </source>
</evidence>
<name>A0AAU2JM41_9ACTN</name>
<dbReference type="AlphaFoldDB" id="A0AAU2JM41"/>
<reference evidence="2" key="1">
    <citation type="submission" date="2022-10" db="EMBL/GenBank/DDBJ databases">
        <title>The complete genomes of actinobacterial strains from the NBC collection.</title>
        <authorList>
            <person name="Joergensen T.S."/>
            <person name="Alvarez Arevalo M."/>
            <person name="Sterndorff E.B."/>
            <person name="Faurdal D."/>
            <person name="Vuksanovic O."/>
            <person name="Mourched A.-S."/>
            <person name="Charusanti P."/>
            <person name="Shaw S."/>
            <person name="Blin K."/>
            <person name="Weber T."/>
        </authorList>
    </citation>
    <scope>NUCLEOTIDE SEQUENCE</scope>
    <source>
        <strain evidence="2">NBC_00049</strain>
    </source>
</reference>
<feature type="chain" id="PRO_5043334280" description="Peptidase inhibitor family I36" evidence="1">
    <location>
        <begin position="28"/>
        <end position="142"/>
    </location>
</feature>
<gene>
    <name evidence="2" type="ORF">OG327_03735</name>
</gene>
<keyword evidence="1" id="KW-0732">Signal</keyword>